<reference evidence="2" key="1">
    <citation type="submission" date="2005-03" db="EMBL/GenBank/DDBJ databases">
        <title>Large-scale analysis of RIKEN Arabidopsis full-length (RAFL) cDNAs.</title>
        <authorList>
            <person name="Totoki Y."/>
            <person name="Seki M."/>
            <person name="Ishida J."/>
            <person name="Nakajima M."/>
            <person name="Enju A."/>
            <person name="Kamiya A."/>
            <person name="Narusaka M."/>
            <person name="Shin-i T."/>
            <person name="Nakagawa M."/>
            <person name="Sakamoto N."/>
            <person name="Oishi K."/>
            <person name="Kohara Y."/>
            <person name="Kobayashi M."/>
            <person name="Toyoda A."/>
            <person name="Sakaki Y."/>
            <person name="Sakurai T."/>
            <person name="Iida K."/>
            <person name="Akiyama K."/>
            <person name="Satou M."/>
            <person name="Toyoda T."/>
            <person name="Konagaya A."/>
            <person name="Carninci P."/>
            <person name="Kawai J."/>
            <person name="Hayashizaki Y."/>
            <person name="Shinozaki K."/>
        </authorList>
    </citation>
    <scope>NUCLEOTIDE SEQUENCE</scope>
</reference>
<feature type="region of interest" description="Disordered" evidence="1">
    <location>
        <begin position="1"/>
        <end position="22"/>
    </location>
</feature>
<accession>Q56X49</accession>
<feature type="compositionally biased region" description="Polar residues" evidence="1">
    <location>
        <begin position="13"/>
        <end position="22"/>
    </location>
</feature>
<sequence length="22" mass="2392">MATKPESAKRKSMSQSSNQVVP</sequence>
<dbReference type="EMBL" id="AK221828">
    <property type="protein sequence ID" value="BAD94044.1"/>
    <property type="molecule type" value="mRNA"/>
</dbReference>
<dbReference type="AlphaFoldDB" id="Q56X49"/>
<protein>
    <submittedName>
        <fullName evidence="2">Uncharacterized protein</fullName>
    </submittedName>
</protein>
<proteinExistence type="evidence at transcript level"/>
<evidence type="ECO:0000313" key="2">
    <source>
        <dbReference type="EMBL" id="BAD94044.1"/>
    </source>
</evidence>
<evidence type="ECO:0000256" key="1">
    <source>
        <dbReference type="SAM" id="MobiDB-lite"/>
    </source>
</evidence>
<organism evidence="2">
    <name type="scientific">Arabidopsis thaliana</name>
    <name type="common">Mouse-ear cress</name>
    <dbReference type="NCBI Taxonomy" id="3702"/>
    <lineage>
        <taxon>Eukaryota</taxon>
        <taxon>Viridiplantae</taxon>
        <taxon>Streptophyta</taxon>
        <taxon>Embryophyta</taxon>
        <taxon>Tracheophyta</taxon>
        <taxon>Spermatophyta</taxon>
        <taxon>Magnoliopsida</taxon>
        <taxon>eudicotyledons</taxon>
        <taxon>Gunneridae</taxon>
        <taxon>Pentapetalae</taxon>
        <taxon>rosids</taxon>
        <taxon>malvids</taxon>
        <taxon>Brassicales</taxon>
        <taxon>Brassicaceae</taxon>
        <taxon>Camelineae</taxon>
        <taxon>Arabidopsis</taxon>
    </lineage>
</organism>
<name>Q56X49_ARATH</name>